<feature type="transmembrane region" description="Helical" evidence="8">
    <location>
        <begin position="169"/>
        <end position="190"/>
    </location>
</feature>
<keyword evidence="3 7" id="KW-0813">Transport</keyword>
<reference evidence="9" key="1">
    <citation type="submission" date="2022-01" db="UniProtKB">
        <authorList>
            <consortium name="EnsemblMetazoa"/>
        </authorList>
    </citation>
    <scope>IDENTIFICATION</scope>
</reference>
<evidence type="ECO:0000256" key="2">
    <source>
        <dbReference type="ARBA" id="ARBA00006175"/>
    </source>
</evidence>
<dbReference type="PANTHER" id="PTHR19139:SF270">
    <property type="entry name" value="ENTOMOGLYCEROPORIN 1-RELATED"/>
    <property type="match status" value="1"/>
</dbReference>
<keyword evidence="4 7" id="KW-0812">Transmembrane</keyword>
<feature type="transmembrane region" description="Helical" evidence="8">
    <location>
        <begin position="202"/>
        <end position="223"/>
    </location>
</feature>
<feature type="transmembrane region" description="Helical" evidence="8">
    <location>
        <begin position="127"/>
        <end position="149"/>
    </location>
</feature>
<feature type="transmembrane region" description="Helical" evidence="8">
    <location>
        <begin position="243"/>
        <end position="262"/>
    </location>
</feature>
<evidence type="ECO:0000256" key="8">
    <source>
        <dbReference type="SAM" id="Phobius"/>
    </source>
</evidence>
<name>A0A8I6S6J3_CIMLE</name>
<evidence type="ECO:0000313" key="9">
    <source>
        <dbReference type="EnsemblMetazoa" id="XP_014257050.1"/>
    </source>
</evidence>
<dbReference type="PROSITE" id="PS00221">
    <property type="entry name" value="MIP"/>
    <property type="match status" value="1"/>
</dbReference>
<dbReference type="OrthoDB" id="3222at2759"/>
<evidence type="ECO:0000256" key="3">
    <source>
        <dbReference type="ARBA" id="ARBA00022448"/>
    </source>
</evidence>
<proteinExistence type="inferred from homology"/>
<dbReference type="GO" id="GO:0015267">
    <property type="term" value="F:channel activity"/>
    <property type="evidence" value="ECO:0007669"/>
    <property type="project" value="InterPro"/>
</dbReference>
<dbReference type="Pfam" id="PF00230">
    <property type="entry name" value="MIP"/>
    <property type="match status" value="1"/>
</dbReference>
<keyword evidence="6 8" id="KW-0472">Membrane</keyword>
<dbReference type="Gene3D" id="1.20.1080.10">
    <property type="entry name" value="Glycerol uptake facilitator protein"/>
    <property type="match status" value="1"/>
</dbReference>
<accession>A0A8I6S6J3</accession>
<evidence type="ECO:0000256" key="5">
    <source>
        <dbReference type="ARBA" id="ARBA00022989"/>
    </source>
</evidence>
<evidence type="ECO:0008006" key="11">
    <source>
        <dbReference type="Google" id="ProtNLM"/>
    </source>
</evidence>
<dbReference type="InterPro" id="IPR000425">
    <property type="entry name" value="MIP"/>
</dbReference>
<dbReference type="PRINTS" id="PR00783">
    <property type="entry name" value="MINTRINSICP"/>
</dbReference>
<keyword evidence="10" id="KW-1185">Reference proteome</keyword>
<sequence>MESKPGRFIYTVSDDAKLSVECAADNNIKIDVDQGAKTNDAVINPLRTYAEVFLAEALATGFLLSIGCMSCVEGVTPTPVTDFHSAVAFGFLVTILISVFGHISSAHMNPALTITFYLLGRISLPMVFVYFSAEVFGAVVGVGLVKLVTPPELFGPTLCVTRLGDAIQPVQGLAVEFAITFVLALLVCAMNDKRTAALQDSGSIKFGTVIIAMSLAAGKYTGASMNPARSLAPAIWSNYWTAHWIYWAGPIAAGIAAPLLYIHCFNKEN</sequence>
<dbReference type="PANTHER" id="PTHR19139">
    <property type="entry name" value="AQUAPORIN TRANSPORTER"/>
    <property type="match status" value="1"/>
</dbReference>
<evidence type="ECO:0000313" key="10">
    <source>
        <dbReference type="Proteomes" id="UP000494040"/>
    </source>
</evidence>
<feature type="transmembrane region" description="Helical" evidence="8">
    <location>
        <begin position="87"/>
        <end position="106"/>
    </location>
</feature>
<comment type="subcellular location">
    <subcellularLocation>
        <location evidence="1">Membrane</location>
        <topology evidence="1">Multi-pass membrane protein</topology>
    </subcellularLocation>
</comment>
<evidence type="ECO:0000256" key="1">
    <source>
        <dbReference type="ARBA" id="ARBA00004141"/>
    </source>
</evidence>
<dbReference type="InterPro" id="IPR034294">
    <property type="entry name" value="Aquaporin_transptr"/>
</dbReference>
<evidence type="ECO:0000256" key="6">
    <source>
        <dbReference type="ARBA" id="ARBA00023136"/>
    </source>
</evidence>
<gene>
    <name evidence="9" type="primary">106670896</name>
</gene>
<dbReference type="InterPro" id="IPR022357">
    <property type="entry name" value="MIP_CS"/>
</dbReference>
<comment type="similarity">
    <text evidence="2 7">Belongs to the MIP/aquaporin (TC 1.A.8) family.</text>
</comment>
<dbReference type="AlphaFoldDB" id="A0A8I6S6J3"/>
<evidence type="ECO:0000256" key="7">
    <source>
        <dbReference type="RuleBase" id="RU000477"/>
    </source>
</evidence>
<feature type="transmembrane region" description="Helical" evidence="8">
    <location>
        <begin position="53"/>
        <end position="75"/>
    </location>
</feature>
<evidence type="ECO:0000256" key="4">
    <source>
        <dbReference type="ARBA" id="ARBA00022692"/>
    </source>
</evidence>
<keyword evidence="5 8" id="KW-1133">Transmembrane helix</keyword>
<organism evidence="9 10">
    <name type="scientific">Cimex lectularius</name>
    <name type="common">Bed bug</name>
    <name type="synonym">Acanthia lectularia</name>
    <dbReference type="NCBI Taxonomy" id="79782"/>
    <lineage>
        <taxon>Eukaryota</taxon>
        <taxon>Metazoa</taxon>
        <taxon>Ecdysozoa</taxon>
        <taxon>Arthropoda</taxon>
        <taxon>Hexapoda</taxon>
        <taxon>Insecta</taxon>
        <taxon>Pterygota</taxon>
        <taxon>Neoptera</taxon>
        <taxon>Paraneoptera</taxon>
        <taxon>Hemiptera</taxon>
        <taxon>Heteroptera</taxon>
        <taxon>Panheteroptera</taxon>
        <taxon>Cimicomorpha</taxon>
        <taxon>Cimicidae</taxon>
        <taxon>Cimex</taxon>
    </lineage>
</organism>
<dbReference type="InterPro" id="IPR023271">
    <property type="entry name" value="Aquaporin-like"/>
</dbReference>
<dbReference type="Proteomes" id="UP000494040">
    <property type="component" value="Unassembled WGS sequence"/>
</dbReference>
<dbReference type="SUPFAM" id="SSF81338">
    <property type="entry name" value="Aquaporin-like"/>
    <property type="match status" value="1"/>
</dbReference>
<dbReference type="GO" id="GO:0005886">
    <property type="term" value="C:plasma membrane"/>
    <property type="evidence" value="ECO:0007669"/>
    <property type="project" value="TreeGrafter"/>
</dbReference>
<dbReference type="EnsemblMetazoa" id="XM_014401564.2">
    <property type="protein sequence ID" value="XP_014257050.1"/>
    <property type="gene ID" value="LOC106670896"/>
</dbReference>
<dbReference type="OMA" id="EMITMVE"/>
<protein>
    <recommendedName>
        <fullName evidence="11">Aquaporin</fullName>
    </recommendedName>
</protein>